<dbReference type="PANTHER" id="PTHR48100">
    <property type="entry name" value="BROAD-SPECIFICITY PHOSPHATASE YOR283W-RELATED"/>
    <property type="match status" value="1"/>
</dbReference>
<dbReference type="SMART" id="SM00855">
    <property type="entry name" value="PGAM"/>
    <property type="match status" value="1"/>
</dbReference>
<feature type="binding site" evidence="2">
    <location>
        <position position="62"/>
    </location>
    <ligand>
        <name>substrate</name>
    </ligand>
</feature>
<evidence type="ECO:0000256" key="2">
    <source>
        <dbReference type="PIRSR" id="PIRSR613078-2"/>
    </source>
</evidence>
<dbReference type="SUPFAM" id="SSF53254">
    <property type="entry name" value="Phosphoglycerate mutase-like"/>
    <property type="match status" value="1"/>
</dbReference>
<dbReference type="PIRSF" id="PIRSF000709">
    <property type="entry name" value="6PFK_2-Ptase"/>
    <property type="match status" value="1"/>
</dbReference>
<dbReference type="CDD" id="cd07067">
    <property type="entry name" value="HP_PGM_like"/>
    <property type="match status" value="1"/>
</dbReference>
<dbReference type="EMBL" id="QTUA01000001">
    <property type="protein sequence ID" value="REF29475.1"/>
    <property type="molecule type" value="Genomic_DNA"/>
</dbReference>
<dbReference type="AlphaFoldDB" id="A0A3D9US54"/>
<dbReference type="Proteomes" id="UP000256253">
    <property type="component" value="Unassembled WGS sequence"/>
</dbReference>
<gene>
    <name evidence="3" type="ORF">DFJ65_0426</name>
</gene>
<dbReference type="OrthoDB" id="4697614at2"/>
<feature type="active site" description="Tele-phosphohistidine intermediate" evidence="1">
    <location>
        <position position="9"/>
    </location>
</feature>
<dbReference type="GO" id="GO:0016791">
    <property type="term" value="F:phosphatase activity"/>
    <property type="evidence" value="ECO:0007669"/>
    <property type="project" value="TreeGrafter"/>
</dbReference>
<dbReference type="Gene3D" id="3.40.50.1240">
    <property type="entry name" value="Phosphoglycerate mutase-like"/>
    <property type="match status" value="1"/>
</dbReference>
<evidence type="ECO:0000313" key="3">
    <source>
        <dbReference type="EMBL" id="REF29475.1"/>
    </source>
</evidence>
<sequence length="193" mass="20656">MPTVHLVRHGRSTWNEQGRIQGQTPHPPLTELGRTQALAAARTLRAAIGAQSAQIVSSDLVRAQETAQIIGAALDLPVRTEVRLREQALGEMEGRLARELTAQPAPEGVPVEEVRWGGGESLLDVHRRLSALLAELATAPADYLVLVTHGDTLRVALAVLAGRTHRQLDWHLAIDNGSVHTTELDPAAAALSG</sequence>
<dbReference type="Pfam" id="PF00300">
    <property type="entry name" value="His_Phos_1"/>
    <property type="match status" value="1"/>
</dbReference>
<feature type="binding site" evidence="2">
    <location>
        <begin position="8"/>
        <end position="15"/>
    </location>
    <ligand>
        <name>substrate</name>
    </ligand>
</feature>
<dbReference type="RefSeq" id="WP_115921592.1">
    <property type="nucleotide sequence ID" value="NZ_QTUA01000001.1"/>
</dbReference>
<evidence type="ECO:0000313" key="4">
    <source>
        <dbReference type="Proteomes" id="UP000256253"/>
    </source>
</evidence>
<accession>A0A3D9US54</accession>
<dbReference type="InterPro" id="IPR050275">
    <property type="entry name" value="PGM_Phosphatase"/>
</dbReference>
<dbReference type="InterPro" id="IPR013078">
    <property type="entry name" value="His_Pase_superF_clade-1"/>
</dbReference>
<protein>
    <submittedName>
        <fullName evidence="3">Putative phosphoglycerate mutase</fullName>
    </submittedName>
</protein>
<comment type="caution">
    <text evidence="3">The sequence shown here is derived from an EMBL/GenBank/DDBJ whole genome shotgun (WGS) entry which is preliminary data.</text>
</comment>
<dbReference type="GO" id="GO:0005737">
    <property type="term" value="C:cytoplasm"/>
    <property type="evidence" value="ECO:0007669"/>
    <property type="project" value="TreeGrafter"/>
</dbReference>
<evidence type="ECO:0000256" key="1">
    <source>
        <dbReference type="PIRSR" id="PIRSR613078-1"/>
    </source>
</evidence>
<organism evidence="3 4">
    <name type="scientific">Calidifontibacter indicus</name>
    <dbReference type="NCBI Taxonomy" id="419650"/>
    <lineage>
        <taxon>Bacteria</taxon>
        <taxon>Bacillati</taxon>
        <taxon>Actinomycetota</taxon>
        <taxon>Actinomycetes</taxon>
        <taxon>Micrococcales</taxon>
        <taxon>Dermacoccaceae</taxon>
        <taxon>Calidifontibacter</taxon>
    </lineage>
</organism>
<proteinExistence type="predicted"/>
<dbReference type="PANTHER" id="PTHR48100:SF1">
    <property type="entry name" value="HISTIDINE PHOSPHATASE FAMILY PROTEIN-RELATED"/>
    <property type="match status" value="1"/>
</dbReference>
<name>A0A3D9US54_9MICO</name>
<reference evidence="3 4" key="1">
    <citation type="submission" date="2018-08" db="EMBL/GenBank/DDBJ databases">
        <title>Sequencing the genomes of 1000 actinobacteria strains.</title>
        <authorList>
            <person name="Klenk H.-P."/>
        </authorList>
    </citation>
    <scope>NUCLEOTIDE SEQUENCE [LARGE SCALE GENOMIC DNA]</scope>
    <source>
        <strain evidence="3 4">DSM 22967</strain>
    </source>
</reference>
<keyword evidence="4" id="KW-1185">Reference proteome</keyword>
<dbReference type="InterPro" id="IPR029033">
    <property type="entry name" value="His_PPase_superfam"/>
</dbReference>
<feature type="active site" description="Proton donor/acceptor" evidence="1">
    <location>
        <position position="86"/>
    </location>
</feature>